<sequence>MTTLQDPFMPSSRFSNYAAMAEGIAALLFPHAEVVVHDLASQTVVHIANNISKRQLGDDSGLDDLPSQLDDSTRLGPYEKLNWNGQKIRSISSVMRDASGQPEALICINLNVSILEQARDALEAFFQASRLLPQPQALFRDDWQERINTFLHAWLQARGLSLGGLDREQKRQLVEALHGEGAFRGKSAHDYVANVLGMGRATVYKYVKALREG</sequence>
<dbReference type="EMBL" id="CP030750">
    <property type="protein sequence ID" value="AXA27071.1"/>
    <property type="molecule type" value="Genomic_DNA"/>
</dbReference>
<name>A0AAD0LB46_PSEPU</name>
<feature type="domain" description="YheO-like" evidence="1">
    <location>
        <begin position="16"/>
        <end position="119"/>
    </location>
</feature>
<feature type="domain" description="Transcriptional regulator DauR-like HTH" evidence="2">
    <location>
        <begin position="147"/>
        <end position="207"/>
    </location>
</feature>
<protein>
    <recommendedName>
        <fullName evidence="5">YheO domain protein</fullName>
    </recommendedName>
</protein>
<dbReference type="Proteomes" id="UP000251617">
    <property type="component" value="Chromosome"/>
</dbReference>
<organism evidence="3 4">
    <name type="scientific">Pseudomonas putida</name>
    <name type="common">Arthrobacter siderocapsulatus</name>
    <dbReference type="NCBI Taxonomy" id="303"/>
    <lineage>
        <taxon>Bacteria</taxon>
        <taxon>Pseudomonadati</taxon>
        <taxon>Pseudomonadota</taxon>
        <taxon>Gammaproteobacteria</taxon>
        <taxon>Pseudomonadales</taxon>
        <taxon>Pseudomonadaceae</taxon>
        <taxon>Pseudomonas</taxon>
    </lineage>
</organism>
<evidence type="ECO:0000259" key="2">
    <source>
        <dbReference type="Pfam" id="PF13309"/>
    </source>
</evidence>
<dbReference type="RefSeq" id="WP_054895458.1">
    <property type="nucleotide sequence ID" value="NZ_CP030750.1"/>
</dbReference>
<dbReference type="Pfam" id="PF13309">
    <property type="entry name" value="HTH_22"/>
    <property type="match status" value="1"/>
</dbReference>
<dbReference type="InterPro" id="IPR039446">
    <property type="entry name" value="DauR-like"/>
</dbReference>
<evidence type="ECO:0000313" key="4">
    <source>
        <dbReference type="Proteomes" id="UP000251617"/>
    </source>
</evidence>
<dbReference type="Pfam" id="PF08348">
    <property type="entry name" value="PAS_6"/>
    <property type="match status" value="1"/>
</dbReference>
<dbReference type="PANTHER" id="PTHR35568">
    <property type="entry name" value="TRANSCRIPTIONAL REGULATOR DAUR"/>
    <property type="match status" value="1"/>
</dbReference>
<dbReference type="InterPro" id="IPR013559">
    <property type="entry name" value="YheO"/>
</dbReference>
<evidence type="ECO:0000313" key="3">
    <source>
        <dbReference type="EMBL" id="AXA27071.1"/>
    </source>
</evidence>
<accession>A0AAD0LB46</accession>
<reference evidence="3 4" key="1">
    <citation type="submission" date="2018-06" db="EMBL/GenBank/DDBJ databases">
        <title>The genome of Pseudomonas putida NX-1, a lignin degrader.</title>
        <authorList>
            <person name="Xu Z."/>
        </authorList>
    </citation>
    <scope>NUCLEOTIDE SEQUENCE [LARGE SCALE GENOMIC DNA]</scope>
    <source>
        <strain evidence="3 4">NX-1</strain>
    </source>
</reference>
<dbReference type="AlphaFoldDB" id="A0AAD0LB46"/>
<evidence type="ECO:0008006" key="5">
    <source>
        <dbReference type="Google" id="ProtNLM"/>
    </source>
</evidence>
<dbReference type="InterPro" id="IPR039445">
    <property type="entry name" value="DauR-like_HTH"/>
</dbReference>
<gene>
    <name evidence="3" type="ORF">C1S65_24240</name>
</gene>
<evidence type="ECO:0000259" key="1">
    <source>
        <dbReference type="Pfam" id="PF08348"/>
    </source>
</evidence>
<dbReference type="PANTHER" id="PTHR35568:SF1">
    <property type="entry name" value="TRANSCRIPTIONAL REGULATOR DAUR"/>
    <property type="match status" value="1"/>
</dbReference>
<proteinExistence type="predicted"/>